<dbReference type="EMBL" id="WTPX01000051">
    <property type="protein sequence ID" value="NNJ25841.1"/>
    <property type="molecule type" value="Genomic_DNA"/>
</dbReference>
<feature type="region of interest" description="Disordered" evidence="1">
    <location>
        <begin position="1"/>
        <end position="39"/>
    </location>
</feature>
<comment type="caution">
    <text evidence="4">The sequence shown here is derived from an EMBL/GenBank/DDBJ whole genome shotgun (WGS) entry which is preliminary data.</text>
</comment>
<reference evidence="4 5" key="1">
    <citation type="journal article" date="2020" name="Syst. Appl. Microbiol.">
        <title>Alienimonas chondri sp. nov., a novel planctomycete isolated from the biofilm of the red alga Chondrus crispus.</title>
        <authorList>
            <person name="Vitorino I."/>
            <person name="Albuquerque L."/>
            <person name="Wiegand S."/>
            <person name="Kallscheuer N."/>
            <person name="da Costa M.S."/>
            <person name="Lobo-da-Cunha A."/>
            <person name="Jogler C."/>
            <person name="Lage O.M."/>
        </authorList>
    </citation>
    <scope>NUCLEOTIDE SEQUENCE [LARGE SCALE GENOMIC DNA]</scope>
    <source>
        <strain evidence="4 5">LzC2</strain>
    </source>
</reference>
<evidence type="ECO:0000313" key="4">
    <source>
        <dbReference type="EMBL" id="NNJ25841.1"/>
    </source>
</evidence>
<organism evidence="4 5">
    <name type="scientific">Alienimonas chondri</name>
    <dbReference type="NCBI Taxonomy" id="2681879"/>
    <lineage>
        <taxon>Bacteria</taxon>
        <taxon>Pseudomonadati</taxon>
        <taxon>Planctomycetota</taxon>
        <taxon>Planctomycetia</taxon>
        <taxon>Planctomycetales</taxon>
        <taxon>Planctomycetaceae</taxon>
        <taxon>Alienimonas</taxon>
    </lineage>
</organism>
<evidence type="ECO:0000313" key="5">
    <source>
        <dbReference type="Proteomes" id="UP000609651"/>
    </source>
</evidence>
<dbReference type="Proteomes" id="UP000609651">
    <property type="component" value="Unassembled WGS sequence"/>
</dbReference>
<name>A0ABX1VD02_9PLAN</name>
<evidence type="ECO:0000256" key="2">
    <source>
        <dbReference type="SAM" id="Phobius"/>
    </source>
</evidence>
<feature type="transmembrane region" description="Helical" evidence="2">
    <location>
        <begin position="52"/>
        <end position="72"/>
    </location>
</feature>
<keyword evidence="2" id="KW-1133">Transmembrane helix</keyword>
<dbReference type="InterPro" id="IPR016130">
    <property type="entry name" value="Tyr_Pase_AS"/>
</dbReference>
<evidence type="ECO:0000256" key="1">
    <source>
        <dbReference type="SAM" id="MobiDB-lite"/>
    </source>
</evidence>
<dbReference type="Gene3D" id="3.90.190.10">
    <property type="entry name" value="Protein tyrosine phosphatase superfamily"/>
    <property type="match status" value="1"/>
</dbReference>
<dbReference type="SUPFAM" id="SSF52799">
    <property type="entry name" value="(Phosphotyrosine protein) phosphatases II"/>
    <property type="match status" value="1"/>
</dbReference>
<proteinExistence type="predicted"/>
<evidence type="ECO:0000259" key="3">
    <source>
        <dbReference type="PROSITE" id="PS50056"/>
    </source>
</evidence>
<dbReference type="PROSITE" id="PS50056">
    <property type="entry name" value="TYR_PHOSPHATASE_2"/>
    <property type="match status" value="1"/>
</dbReference>
<accession>A0ABX1VD02</accession>
<keyword evidence="5" id="KW-1185">Reference proteome</keyword>
<gene>
    <name evidence="4" type="ORF">LzC2_19160</name>
</gene>
<keyword evidence="2" id="KW-0472">Membrane</keyword>
<dbReference type="InterPro" id="IPR000387">
    <property type="entry name" value="Tyr_Pase_dom"/>
</dbReference>
<dbReference type="InterPro" id="IPR029021">
    <property type="entry name" value="Prot-tyrosine_phosphatase-like"/>
</dbReference>
<protein>
    <recommendedName>
        <fullName evidence="3">Tyrosine specific protein phosphatases domain-containing protein</fullName>
    </recommendedName>
</protein>
<dbReference type="PROSITE" id="PS00383">
    <property type="entry name" value="TYR_PHOSPHATASE_1"/>
    <property type="match status" value="1"/>
</dbReference>
<keyword evidence="2" id="KW-0812">Transmembrane</keyword>
<sequence>MTRALSPKNPAMSVAVATPPSAYGGPSEDVLPARSDQRRSTGDDAFLTRRGWWIAGILAACGVAAVGIWDAVKYDFIAKRFGVVEPDGLYRSGQISEAMFTPTIREHEIDTVVCLMGNDREDPGHVAEVAAVEAMPGVKFERFPLRGDGTGDYEVYYNALASLVRARRAGRKVLVHCAAGSQRTGSIIAAYRLLVRRDDCAEVYADLGRYGWEPDDAAMLDYLNQHLPESARRLYEAGLISEIPDPMPVLGP</sequence>
<feature type="domain" description="Tyrosine specific protein phosphatases" evidence="3">
    <location>
        <begin position="154"/>
        <end position="193"/>
    </location>
</feature>